<dbReference type="EMBL" id="BARW01010862">
    <property type="protein sequence ID" value="GAI81391.1"/>
    <property type="molecule type" value="Genomic_DNA"/>
</dbReference>
<reference evidence="1" key="1">
    <citation type="journal article" date="2014" name="Front. Microbiol.">
        <title>High frequency of phylogenetically diverse reductive dehalogenase-homologous genes in deep subseafloor sedimentary metagenomes.</title>
        <authorList>
            <person name="Kawai M."/>
            <person name="Futagami T."/>
            <person name="Toyoda A."/>
            <person name="Takaki Y."/>
            <person name="Nishi S."/>
            <person name="Hori S."/>
            <person name="Arai W."/>
            <person name="Tsubouchi T."/>
            <person name="Morono Y."/>
            <person name="Uchiyama I."/>
            <person name="Ito T."/>
            <person name="Fujiyama A."/>
            <person name="Inagaki F."/>
            <person name="Takami H."/>
        </authorList>
    </citation>
    <scope>NUCLEOTIDE SEQUENCE</scope>
    <source>
        <strain evidence="1">Expedition CK06-06</strain>
    </source>
</reference>
<dbReference type="AlphaFoldDB" id="X1SQH5"/>
<evidence type="ECO:0000313" key="1">
    <source>
        <dbReference type="EMBL" id="GAI81391.1"/>
    </source>
</evidence>
<protein>
    <submittedName>
        <fullName evidence="1">Uncharacterized protein</fullName>
    </submittedName>
</protein>
<sequence length="29" mass="2937">AVPVPGLDEAGRALVYVPLGSLFGMSLHA</sequence>
<accession>X1SQH5</accession>
<comment type="caution">
    <text evidence="1">The sequence shown here is derived from an EMBL/GenBank/DDBJ whole genome shotgun (WGS) entry which is preliminary data.</text>
</comment>
<name>X1SQH5_9ZZZZ</name>
<feature type="non-terminal residue" evidence="1">
    <location>
        <position position="1"/>
    </location>
</feature>
<gene>
    <name evidence="1" type="ORF">S12H4_21190</name>
</gene>
<proteinExistence type="predicted"/>
<organism evidence="1">
    <name type="scientific">marine sediment metagenome</name>
    <dbReference type="NCBI Taxonomy" id="412755"/>
    <lineage>
        <taxon>unclassified sequences</taxon>
        <taxon>metagenomes</taxon>
        <taxon>ecological metagenomes</taxon>
    </lineage>
</organism>